<dbReference type="OrthoDB" id="9342777at2"/>
<feature type="compositionally biased region" description="Gly residues" evidence="1">
    <location>
        <begin position="78"/>
        <end position="90"/>
    </location>
</feature>
<feature type="compositionally biased region" description="Basic and acidic residues" evidence="1">
    <location>
        <begin position="1"/>
        <end position="16"/>
    </location>
</feature>
<evidence type="ECO:0000313" key="4">
    <source>
        <dbReference type="Proteomes" id="UP000326178"/>
    </source>
</evidence>
<feature type="compositionally biased region" description="Low complexity" evidence="1">
    <location>
        <begin position="103"/>
        <end position="120"/>
    </location>
</feature>
<protein>
    <recommendedName>
        <fullName evidence="5">Collagen-like protein</fullName>
    </recommendedName>
</protein>
<dbReference type="EMBL" id="CP023702">
    <property type="protein sequence ID" value="QEU76604.1"/>
    <property type="molecule type" value="Genomic_DNA"/>
</dbReference>
<dbReference type="Proteomes" id="UP000326178">
    <property type="component" value="Chromosome"/>
</dbReference>
<feature type="compositionally biased region" description="Pro residues" evidence="1">
    <location>
        <begin position="91"/>
        <end position="102"/>
    </location>
</feature>
<sequence length="352" mass="36697">MDADRGGDAGDRKKAPWPEVKAPPALGSPPPASGDGAPGAEAPPAETSGTGAEDTEPEAVGLEDTGTEHTGREDAGPKGLGGSAAGSGPSGPGPSGPVPSGPAPSVSAPSAIPGPSASSWPPVPSGRRTEGGLAALSLPYQVVAAMVLTVVGLLACVQLAMVFLHVAPSNTLTKQHGEAVDKWIYPEFEQNWKLFAPNPLQQNIAVHVRAEVVGRDGRTTTGWTNLSGMDGEAIRGNPLPSHVHQNELRRAWDFYTGSHDEENRPNGLRGELSEQYIRRIVMLRLSGLDNGGTVERIQIRSAVSPVGSPSWSDTKVSTEPTYRELPWWTVTAADLPGGRAGDRTASGTEEEK</sequence>
<accession>A0A5J6FMT2</accession>
<dbReference type="Pfam" id="PF19136">
    <property type="entry name" value="DUF5819"/>
    <property type="match status" value="1"/>
</dbReference>
<organism evidence="3 4">
    <name type="scientific">Streptomyces nitrosporeus</name>
    <dbReference type="NCBI Taxonomy" id="28894"/>
    <lineage>
        <taxon>Bacteria</taxon>
        <taxon>Bacillati</taxon>
        <taxon>Actinomycetota</taxon>
        <taxon>Actinomycetes</taxon>
        <taxon>Kitasatosporales</taxon>
        <taxon>Streptomycetaceae</taxon>
        <taxon>Streptomyces</taxon>
    </lineage>
</organism>
<evidence type="ECO:0000256" key="2">
    <source>
        <dbReference type="SAM" id="Phobius"/>
    </source>
</evidence>
<dbReference type="InterPro" id="IPR043857">
    <property type="entry name" value="DUF5819"/>
</dbReference>
<keyword evidence="2" id="KW-0812">Transmembrane</keyword>
<feature type="transmembrane region" description="Helical" evidence="2">
    <location>
        <begin position="142"/>
        <end position="166"/>
    </location>
</feature>
<evidence type="ECO:0008006" key="5">
    <source>
        <dbReference type="Google" id="ProtNLM"/>
    </source>
</evidence>
<name>A0A5J6FMT2_9ACTN</name>
<keyword evidence="2" id="KW-1133">Transmembrane helix</keyword>
<feature type="region of interest" description="Disordered" evidence="1">
    <location>
        <begin position="1"/>
        <end position="126"/>
    </location>
</feature>
<reference evidence="3 4" key="1">
    <citation type="submission" date="2017-09" db="EMBL/GenBank/DDBJ databases">
        <authorList>
            <person name="Lee N."/>
            <person name="Cho B.-K."/>
        </authorList>
    </citation>
    <scope>NUCLEOTIDE SEQUENCE [LARGE SCALE GENOMIC DNA]</scope>
    <source>
        <strain evidence="3 4">ATCC 12769</strain>
    </source>
</reference>
<evidence type="ECO:0000256" key="1">
    <source>
        <dbReference type="SAM" id="MobiDB-lite"/>
    </source>
</evidence>
<dbReference type="AlphaFoldDB" id="A0A5J6FMT2"/>
<keyword evidence="4" id="KW-1185">Reference proteome</keyword>
<evidence type="ECO:0000313" key="3">
    <source>
        <dbReference type="EMBL" id="QEU76604.1"/>
    </source>
</evidence>
<dbReference type="RefSeq" id="WP_150491900.1">
    <property type="nucleotide sequence ID" value="NZ_BMUV01000010.1"/>
</dbReference>
<feature type="region of interest" description="Disordered" evidence="1">
    <location>
        <begin position="333"/>
        <end position="352"/>
    </location>
</feature>
<keyword evidence="2" id="KW-0472">Membrane</keyword>
<gene>
    <name evidence="3" type="ORF">CP967_17310</name>
</gene>
<proteinExistence type="predicted"/>
<feature type="compositionally biased region" description="Low complexity" evidence="1">
    <location>
        <begin position="33"/>
        <end position="46"/>
    </location>
</feature>
<dbReference type="KEGG" id="snk:CP967_17310"/>
<feature type="compositionally biased region" description="Basic and acidic residues" evidence="1">
    <location>
        <begin position="66"/>
        <end position="76"/>
    </location>
</feature>